<evidence type="ECO:0000313" key="1">
    <source>
        <dbReference type="EMBL" id="GMI26813.1"/>
    </source>
</evidence>
<evidence type="ECO:0008006" key="3">
    <source>
        <dbReference type="Google" id="ProtNLM"/>
    </source>
</evidence>
<keyword evidence="2" id="KW-1185">Reference proteome</keyword>
<gene>
    <name evidence="1" type="ORF">TeGR_g2631</name>
</gene>
<sequence length="272" mass="30512">MPSVVANLLAAAAMSSPVAKLSASVESRKATLAAARSSVVCADKECQTKAWKAHKKVCTPPPPPKGKGGETVPPKLAQLRERFTLELPRFYLQVDQSLTGFPDPVVIVFNEYSRRRLVRKKEGLKASAKKSVLKSIKLFFKMERTGGLWDDPSFKVTIGNMCEDVRIAWVYGLPGVAEIARTATTEEDLDLLMERNTAFSRAFVVYDPVPDDYWEADEEFKMKIKFLREYYRGYVGEWDEVDGPGEWTMPENAPVLYCFLEMIREAEGGRGA</sequence>
<accession>A0ABQ6MI77</accession>
<comment type="caution">
    <text evidence="1">The sequence shown here is derived from an EMBL/GenBank/DDBJ whole genome shotgun (WGS) entry which is preliminary data.</text>
</comment>
<dbReference type="EMBL" id="BRYB01005618">
    <property type="protein sequence ID" value="GMI26813.1"/>
    <property type="molecule type" value="Genomic_DNA"/>
</dbReference>
<reference evidence="1 2" key="1">
    <citation type="journal article" date="2023" name="Commun. Biol.">
        <title>Genome analysis of Parmales, the sister group of diatoms, reveals the evolutionary specialization of diatoms from phago-mixotrophs to photoautotrophs.</title>
        <authorList>
            <person name="Ban H."/>
            <person name="Sato S."/>
            <person name="Yoshikawa S."/>
            <person name="Yamada K."/>
            <person name="Nakamura Y."/>
            <person name="Ichinomiya M."/>
            <person name="Sato N."/>
            <person name="Blanc-Mathieu R."/>
            <person name="Endo H."/>
            <person name="Kuwata A."/>
            <person name="Ogata H."/>
        </authorList>
    </citation>
    <scope>NUCLEOTIDE SEQUENCE [LARGE SCALE GENOMIC DNA]</scope>
</reference>
<organism evidence="1 2">
    <name type="scientific">Tetraparma gracilis</name>
    <dbReference type="NCBI Taxonomy" id="2962635"/>
    <lineage>
        <taxon>Eukaryota</taxon>
        <taxon>Sar</taxon>
        <taxon>Stramenopiles</taxon>
        <taxon>Ochrophyta</taxon>
        <taxon>Bolidophyceae</taxon>
        <taxon>Parmales</taxon>
        <taxon>Triparmaceae</taxon>
        <taxon>Tetraparma</taxon>
    </lineage>
</organism>
<proteinExistence type="predicted"/>
<protein>
    <recommendedName>
        <fullName evidence="3">MYND-type domain-containing protein</fullName>
    </recommendedName>
</protein>
<evidence type="ECO:0000313" key="2">
    <source>
        <dbReference type="Proteomes" id="UP001165060"/>
    </source>
</evidence>
<name>A0ABQ6MI77_9STRA</name>
<dbReference type="Proteomes" id="UP001165060">
    <property type="component" value="Unassembled WGS sequence"/>
</dbReference>